<keyword evidence="4" id="KW-1185">Reference proteome</keyword>
<proteinExistence type="predicted"/>
<dbReference type="Pfam" id="PF14667">
    <property type="entry name" value="Polysacc_synt_C"/>
    <property type="match status" value="1"/>
</dbReference>
<dbReference type="Gene3D" id="2.60.120.10">
    <property type="entry name" value="Jelly Rolls"/>
    <property type="match status" value="1"/>
</dbReference>
<dbReference type="CDD" id="cd07007">
    <property type="entry name" value="cupin_CapF-like_C"/>
    <property type="match status" value="1"/>
</dbReference>
<evidence type="ECO:0000313" key="3">
    <source>
        <dbReference type="EMBL" id="EMQ99551.1"/>
    </source>
</evidence>
<sequence length="370" mass="40844">MGRAMRMVLTGAGGFLGWHTQLRAFATNGITLDRLSLRESFDASGASTVLNGADRVVHIAGVNRGTDEEVENGNIHLAEQLVAALKATQQKPRTVVYANSIQATLDNPYGRGKQGAAEILRAACDQLGIVLLDLKLPNLFGEEGKPKYNSVVATFAHQVATGSTPVVAEDRELTLMHSQEAARLCLEATTELEMETAAVRILSVSEIAQTFMEFHRHYVVGELPALADTFARDLFNVYRAAVFKHRPVIKFETRADDRGYLVETMKSHGGEGQTFFSTTKSGITRGDHFHLRKIERFVVLSGEATIRLRKMFTTDVLEFAVSGCKPVAIDMPVGWVHSITNTGKTDLFTQFWTNEIFDSSDPDTFYEKVL</sequence>
<evidence type="ECO:0000259" key="1">
    <source>
        <dbReference type="Pfam" id="PF01370"/>
    </source>
</evidence>
<dbReference type="Gene3D" id="3.40.50.720">
    <property type="entry name" value="NAD(P)-binding Rossmann-like Domain"/>
    <property type="match status" value="1"/>
</dbReference>
<dbReference type="InterPro" id="IPR014710">
    <property type="entry name" value="RmlC-like_jellyroll"/>
</dbReference>
<gene>
    <name evidence="3" type="ORF">ADIAG_00651</name>
</gene>
<dbReference type="EMBL" id="AOCK01000002">
    <property type="protein sequence ID" value="EMQ99551.1"/>
    <property type="molecule type" value="Genomic_DNA"/>
</dbReference>
<reference evidence="3 4" key="1">
    <citation type="journal article" date="2013" name="Genome Announc.">
        <title>Draft Genome Sequence of Arthrobacter gangotriensis Strain Lz1yT, Isolated from a Penguin Rookery Soil Sample Collected in Antarctica, near the Indian Station Dakshin Gangotri.</title>
        <authorList>
            <person name="Shivaji S."/>
            <person name="Ara S."/>
            <person name="Bandi S."/>
            <person name="Singh A."/>
            <person name="Kumar Pinnaka A."/>
        </authorList>
    </citation>
    <scope>NUCLEOTIDE SEQUENCE [LARGE SCALE GENOMIC DNA]</scope>
    <source>
        <strain evidence="3 4">Lz1y</strain>
    </source>
</reference>
<comment type="caution">
    <text evidence="3">The sequence shown here is derived from an EMBL/GenBank/DDBJ whole genome shotgun (WGS) entry which is preliminary data.</text>
</comment>
<feature type="domain" description="NAD-dependent epimerase/dehydratase" evidence="1">
    <location>
        <begin position="9"/>
        <end position="191"/>
    </location>
</feature>
<dbReference type="InterPro" id="IPR036291">
    <property type="entry name" value="NAD(P)-bd_dom_sf"/>
</dbReference>
<evidence type="ECO:0000259" key="2">
    <source>
        <dbReference type="Pfam" id="PF14667"/>
    </source>
</evidence>
<dbReference type="AlphaFoldDB" id="M7MWV6"/>
<organism evidence="3 4">
    <name type="scientific">Paeniglutamicibacter gangotriensis Lz1y</name>
    <dbReference type="NCBI Taxonomy" id="1276920"/>
    <lineage>
        <taxon>Bacteria</taxon>
        <taxon>Bacillati</taxon>
        <taxon>Actinomycetota</taxon>
        <taxon>Actinomycetes</taxon>
        <taxon>Micrococcales</taxon>
        <taxon>Micrococcaceae</taxon>
        <taxon>Paeniglutamicibacter</taxon>
    </lineage>
</organism>
<dbReference type="STRING" id="1276920.ADIAG_00651"/>
<dbReference type="Proteomes" id="UP000012015">
    <property type="component" value="Unassembled WGS sequence"/>
</dbReference>
<dbReference type="InterPro" id="IPR029303">
    <property type="entry name" value="CapF_C"/>
</dbReference>
<dbReference type="eggNOG" id="COG0451">
    <property type="taxonomic scope" value="Bacteria"/>
</dbReference>
<dbReference type="SUPFAM" id="SSF51182">
    <property type="entry name" value="RmlC-like cupins"/>
    <property type="match status" value="1"/>
</dbReference>
<feature type="domain" description="Capsular polysaccharide assembling protein CapF C-terminal" evidence="2">
    <location>
        <begin position="255"/>
        <end position="365"/>
    </location>
</feature>
<evidence type="ECO:0000313" key="4">
    <source>
        <dbReference type="Proteomes" id="UP000012015"/>
    </source>
</evidence>
<dbReference type="InterPro" id="IPR011051">
    <property type="entry name" value="RmlC_Cupin_sf"/>
</dbReference>
<dbReference type="Pfam" id="PF01370">
    <property type="entry name" value="Epimerase"/>
    <property type="match status" value="1"/>
</dbReference>
<name>M7MWV6_9MICC</name>
<accession>M7MWV6</accession>
<dbReference type="InterPro" id="IPR001509">
    <property type="entry name" value="Epimerase_deHydtase"/>
</dbReference>
<dbReference type="SUPFAM" id="SSF51735">
    <property type="entry name" value="NAD(P)-binding Rossmann-fold domains"/>
    <property type="match status" value="1"/>
</dbReference>
<protein>
    <submittedName>
        <fullName evidence="3">NAD-dependent epimerase/dehydratase</fullName>
    </submittedName>
</protein>
<dbReference type="eggNOG" id="COG1898">
    <property type="taxonomic scope" value="Bacteria"/>
</dbReference>